<dbReference type="Pfam" id="PF00106">
    <property type="entry name" value="adh_short"/>
    <property type="match status" value="1"/>
</dbReference>
<dbReference type="GO" id="GO:0016491">
    <property type="term" value="F:oxidoreductase activity"/>
    <property type="evidence" value="ECO:0007669"/>
    <property type="project" value="TreeGrafter"/>
</dbReference>
<dbReference type="PRINTS" id="PR00081">
    <property type="entry name" value="GDHRDH"/>
</dbReference>
<dbReference type="InterPro" id="IPR036291">
    <property type="entry name" value="NAD(P)-bd_dom_sf"/>
</dbReference>
<dbReference type="InterPro" id="IPR051468">
    <property type="entry name" value="Fungal_SecMetab_SDRs"/>
</dbReference>
<evidence type="ECO:0008006" key="4">
    <source>
        <dbReference type="Google" id="ProtNLM"/>
    </source>
</evidence>
<organism evidence="2 3">
    <name type="scientific">Sphaerobolus stellatus (strain SS14)</name>
    <dbReference type="NCBI Taxonomy" id="990650"/>
    <lineage>
        <taxon>Eukaryota</taxon>
        <taxon>Fungi</taxon>
        <taxon>Dikarya</taxon>
        <taxon>Basidiomycota</taxon>
        <taxon>Agaricomycotina</taxon>
        <taxon>Agaricomycetes</taxon>
        <taxon>Phallomycetidae</taxon>
        <taxon>Geastrales</taxon>
        <taxon>Sphaerobolaceae</taxon>
        <taxon>Sphaerobolus</taxon>
    </lineage>
</organism>
<dbReference type="SUPFAM" id="SSF51735">
    <property type="entry name" value="NAD(P)-binding Rossmann-fold domains"/>
    <property type="match status" value="1"/>
</dbReference>
<evidence type="ECO:0000313" key="2">
    <source>
        <dbReference type="EMBL" id="KIJ32332.1"/>
    </source>
</evidence>
<dbReference type="OrthoDB" id="9876299at2759"/>
<dbReference type="PANTHER" id="PTHR43544">
    <property type="entry name" value="SHORT-CHAIN DEHYDROGENASE/REDUCTASE"/>
    <property type="match status" value="1"/>
</dbReference>
<dbReference type="GO" id="GO:0005737">
    <property type="term" value="C:cytoplasm"/>
    <property type="evidence" value="ECO:0007669"/>
    <property type="project" value="TreeGrafter"/>
</dbReference>
<dbReference type="PANTHER" id="PTHR43544:SF15">
    <property type="entry name" value="CHAIN DEHYDROGENASE (ATSC), PUTATIVE (AFU_ORTHOLOGUE AFUA_3G00180)-RELATED"/>
    <property type="match status" value="1"/>
</dbReference>
<dbReference type="AlphaFoldDB" id="A0A0C9USV3"/>
<dbReference type="Gene3D" id="3.40.50.720">
    <property type="entry name" value="NAD(P)-binding Rossmann-like Domain"/>
    <property type="match status" value="1"/>
</dbReference>
<reference evidence="2 3" key="1">
    <citation type="submission" date="2014-06" db="EMBL/GenBank/DDBJ databases">
        <title>Evolutionary Origins and Diversification of the Mycorrhizal Mutualists.</title>
        <authorList>
            <consortium name="DOE Joint Genome Institute"/>
            <consortium name="Mycorrhizal Genomics Consortium"/>
            <person name="Kohler A."/>
            <person name="Kuo A."/>
            <person name="Nagy L.G."/>
            <person name="Floudas D."/>
            <person name="Copeland A."/>
            <person name="Barry K.W."/>
            <person name="Cichocki N."/>
            <person name="Veneault-Fourrey C."/>
            <person name="LaButti K."/>
            <person name="Lindquist E.A."/>
            <person name="Lipzen A."/>
            <person name="Lundell T."/>
            <person name="Morin E."/>
            <person name="Murat C."/>
            <person name="Riley R."/>
            <person name="Ohm R."/>
            <person name="Sun H."/>
            <person name="Tunlid A."/>
            <person name="Henrissat B."/>
            <person name="Grigoriev I.V."/>
            <person name="Hibbett D.S."/>
            <person name="Martin F."/>
        </authorList>
    </citation>
    <scope>NUCLEOTIDE SEQUENCE [LARGE SCALE GENOMIC DNA]</scope>
    <source>
        <strain evidence="2 3">SS14</strain>
    </source>
</reference>
<gene>
    <name evidence="2" type="ORF">M422DRAFT_265825</name>
</gene>
<dbReference type="InterPro" id="IPR002347">
    <property type="entry name" value="SDR_fam"/>
</dbReference>
<dbReference type="Proteomes" id="UP000054279">
    <property type="component" value="Unassembled WGS sequence"/>
</dbReference>
<protein>
    <recommendedName>
        <fullName evidence="4">3-oxoacyl-[acyl-carrier-protein] reductase</fullName>
    </recommendedName>
</protein>
<accession>A0A0C9USV3</accession>
<sequence length="109" mass="11703">MSSYLVTGASRGIGLGFVLEDNVVFALIRSKETALKAPPTTLGNEIPNLHVFEADIMDAKALKVAAEIAAQVTGGKLDVLINNAAATYSENDWRRILDFSDGEGQLPIW</sequence>
<proteinExistence type="inferred from homology"/>
<evidence type="ECO:0000313" key="3">
    <source>
        <dbReference type="Proteomes" id="UP000054279"/>
    </source>
</evidence>
<keyword evidence="3" id="KW-1185">Reference proteome</keyword>
<dbReference type="EMBL" id="KN837228">
    <property type="protein sequence ID" value="KIJ32332.1"/>
    <property type="molecule type" value="Genomic_DNA"/>
</dbReference>
<name>A0A0C9USV3_SPHS4</name>
<comment type="similarity">
    <text evidence="1">Belongs to the short-chain dehydrogenases/reductases (SDR) family.</text>
</comment>
<evidence type="ECO:0000256" key="1">
    <source>
        <dbReference type="ARBA" id="ARBA00006484"/>
    </source>
</evidence>
<dbReference type="HOGENOM" id="CLU_2185606_0_0_1"/>